<proteinExistence type="predicted"/>
<evidence type="ECO:0000313" key="2">
    <source>
        <dbReference type="EMBL" id="GAA4073271.1"/>
    </source>
</evidence>
<gene>
    <name evidence="2" type="ORF">GCM10022389_18480</name>
</gene>
<dbReference type="RefSeq" id="WP_344816425.1">
    <property type="nucleotide sequence ID" value="NZ_BAABCT010000004.1"/>
</dbReference>
<dbReference type="Proteomes" id="UP001500367">
    <property type="component" value="Unassembled WGS sequence"/>
</dbReference>
<reference evidence="3" key="1">
    <citation type="journal article" date="2019" name="Int. J. Syst. Evol. Microbiol.">
        <title>The Global Catalogue of Microorganisms (GCM) 10K type strain sequencing project: providing services to taxonomists for standard genome sequencing and annotation.</title>
        <authorList>
            <consortium name="The Broad Institute Genomics Platform"/>
            <consortium name="The Broad Institute Genome Sequencing Center for Infectious Disease"/>
            <person name="Wu L."/>
            <person name="Ma J."/>
        </authorList>
    </citation>
    <scope>NUCLEOTIDE SEQUENCE [LARGE SCALE GENOMIC DNA]</scope>
    <source>
        <strain evidence="3">JCM 17069</strain>
    </source>
</reference>
<evidence type="ECO:0000256" key="1">
    <source>
        <dbReference type="SAM" id="Phobius"/>
    </source>
</evidence>
<accession>A0ABP7VT32</accession>
<comment type="caution">
    <text evidence="2">The sequence shown here is derived from an EMBL/GenBank/DDBJ whole genome shotgun (WGS) entry which is preliminary data.</text>
</comment>
<keyword evidence="1" id="KW-0812">Transmembrane</keyword>
<dbReference type="EMBL" id="BAABCT010000004">
    <property type="protein sequence ID" value="GAA4073271.1"/>
    <property type="molecule type" value="Genomic_DNA"/>
</dbReference>
<protein>
    <submittedName>
        <fullName evidence="2">Uncharacterized protein</fullName>
    </submittedName>
</protein>
<keyword evidence="1" id="KW-0472">Membrane</keyword>
<keyword evidence="1" id="KW-1133">Transmembrane helix</keyword>
<evidence type="ECO:0000313" key="3">
    <source>
        <dbReference type="Proteomes" id="UP001500367"/>
    </source>
</evidence>
<organism evidence="2 3">
    <name type="scientific">Flavobacterium cheonanense</name>
    <dbReference type="NCBI Taxonomy" id="706183"/>
    <lineage>
        <taxon>Bacteria</taxon>
        <taxon>Pseudomonadati</taxon>
        <taxon>Bacteroidota</taxon>
        <taxon>Flavobacteriia</taxon>
        <taxon>Flavobacteriales</taxon>
        <taxon>Flavobacteriaceae</taxon>
        <taxon>Flavobacterium</taxon>
    </lineage>
</organism>
<feature type="transmembrane region" description="Helical" evidence="1">
    <location>
        <begin position="7"/>
        <end position="28"/>
    </location>
</feature>
<keyword evidence="3" id="KW-1185">Reference proteome</keyword>
<sequence length="153" mass="18196">MKPSSKKLIIFGVIIINLLGAWSFYYMFYGKRNSFDLDKKVSINSSKITKIETDLGTWKWHDTVFDFYHDYKVILKDRDGIKAFCEILKSSKPKYIDTRAVEWIDIYLDKVDLNPEIKLQQTNSNEIFFEFDNHTYEGKELSEFIKKNKIKVK</sequence>
<name>A0ABP7VT32_9FLAO</name>